<evidence type="ECO:0000313" key="1">
    <source>
        <dbReference type="EMBL" id="KAL1116912.1"/>
    </source>
</evidence>
<dbReference type="Proteomes" id="UP001558652">
    <property type="component" value="Unassembled WGS sequence"/>
</dbReference>
<protein>
    <submittedName>
        <fullName evidence="1">Uncharacterized protein</fullName>
    </submittedName>
</protein>
<dbReference type="EMBL" id="JBFDAA010000017">
    <property type="protein sequence ID" value="KAL1116912.1"/>
    <property type="molecule type" value="Genomic_DNA"/>
</dbReference>
<gene>
    <name evidence="1" type="ORF">AAG570_005381</name>
</gene>
<reference evidence="1 2" key="1">
    <citation type="submission" date="2024-07" db="EMBL/GenBank/DDBJ databases">
        <title>Chromosome-level genome assembly of the water stick insect Ranatra chinensis (Heteroptera: Nepidae).</title>
        <authorList>
            <person name="Liu X."/>
        </authorList>
    </citation>
    <scope>NUCLEOTIDE SEQUENCE [LARGE SCALE GENOMIC DNA]</scope>
    <source>
        <strain evidence="1">Cailab_2021Rc</strain>
        <tissue evidence="1">Muscle</tissue>
    </source>
</reference>
<proteinExistence type="predicted"/>
<organism evidence="1 2">
    <name type="scientific">Ranatra chinensis</name>
    <dbReference type="NCBI Taxonomy" id="642074"/>
    <lineage>
        <taxon>Eukaryota</taxon>
        <taxon>Metazoa</taxon>
        <taxon>Ecdysozoa</taxon>
        <taxon>Arthropoda</taxon>
        <taxon>Hexapoda</taxon>
        <taxon>Insecta</taxon>
        <taxon>Pterygota</taxon>
        <taxon>Neoptera</taxon>
        <taxon>Paraneoptera</taxon>
        <taxon>Hemiptera</taxon>
        <taxon>Heteroptera</taxon>
        <taxon>Panheteroptera</taxon>
        <taxon>Nepomorpha</taxon>
        <taxon>Nepidae</taxon>
        <taxon>Ranatrinae</taxon>
        <taxon>Ranatra</taxon>
    </lineage>
</organism>
<sequence length="151" mass="17687">MASKLRNMFYENEGNWIQLGLTRFCWNTLNLDEFCEAICFKLKNVYALYEQIKDMESCIDFELGTMVGYKLFPVGRPLEKGAKPPPCSKFFQKMIEVRKKNFSKVLKLLSRMTPMINKLEAIVLHTSGGYSPYMALFYKECEEKIFDVFVK</sequence>
<comment type="caution">
    <text evidence="1">The sequence shown here is derived from an EMBL/GenBank/DDBJ whole genome shotgun (WGS) entry which is preliminary data.</text>
</comment>
<keyword evidence="2" id="KW-1185">Reference proteome</keyword>
<name>A0ABD0Y0A4_9HEMI</name>
<evidence type="ECO:0000313" key="2">
    <source>
        <dbReference type="Proteomes" id="UP001558652"/>
    </source>
</evidence>
<dbReference type="AlphaFoldDB" id="A0ABD0Y0A4"/>
<accession>A0ABD0Y0A4</accession>